<evidence type="ECO:0000313" key="2">
    <source>
        <dbReference type="EMBL" id="BEQ15595.1"/>
    </source>
</evidence>
<dbReference type="Pfam" id="PF21758">
    <property type="entry name" value="PAC_bac"/>
    <property type="match status" value="1"/>
</dbReference>
<dbReference type="InterPro" id="IPR048844">
    <property type="entry name" value="LpdD_chaperone-like"/>
</dbReference>
<evidence type="ECO:0000259" key="1">
    <source>
        <dbReference type="Pfam" id="PF21758"/>
    </source>
</evidence>
<sequence>MSAMPESLSVSTGSGRLDISASAFWVGPDLVVLITGGELPHVGAVAMAAPRPSLADPARTSATASVFTYPSHKEDRLAQAIAELLSARLETRVVVTAGCHWDGLEPEGIKQVSANGRRLGELLLEALVRQ</sequence>
<gene>
    <name evidence="2" type="ORF">FAK_26610</name>
</gene>
<organism evidence="2 3">
    <name type="scientific">Desulfoferula mesophila</name>
    <dbReference type="NCBI Taxonomy" id="3058419"/>
    <lineage>
        <taxon>Bacteria</taxon>
        <taxon>Pseudomonadati</taxon>
        <taxon>Thermodesulfobacteriota</taxon>
        <taxon>Desulfarculia</taxon>
        <taxon>Desulfarculales</taxon>
        <taxon>Desulfarculaceae</taxon>
        <taxon>Desulfoferula</taxon>
    </lineage>
</organism>
<dbReference type="RefSeq" id="WP_338600209.1">
    <property type="nucleotide sequence ID" value="NZ_AP028679.1"/>
</dbReference>
<reference evidence="3" key="1">
    <citation type="journal article" date="2023" name="Arch. Microbiol.">
        <title>Desulfoferula mesophilus gen. nov. sp. nov., a mesophilic sulfate-reducing bacterium isolated from a brackish lake sediment.</title>
        <authorList>
            <person name="Watanabe T."/>
            <person name="Yabe T."/>
            <person name="Tsuji J.M."/>
            <person name="Fukui M."/>
        </authorList>
    </citation>
    <scope>NUCLEOTIDE SEQUENCE [LARGE SCALE GENOMIC DNA]</scope>
    <source>
        <strain evidence="3">12FAK</strain>
    </source>
</reference>
<protein>
    <recommendedName>
        <fullName evidence="1">Prenylated flavin chaperone LpdD-like domain-containing protein</fullName>
    </recommendedName>
</protein>
<keyword evidence="3" id="KW-1185">Reference proteome</keyword>
<dbReference type="KEGG" id="dmp:FAK_26610"/>
<dbReference type="EMBL" id="AP028679">
    <property type="protein sequence ID" value="BEQ15595.1"/>
    <property type="molecule type" value="Genomic_DNA"/>
</dbReference>
<proteinExistence type="predicted"/>
<evidence type="ECO:0000313" key="3">
    <source>
        <dbReference type="Proteomes" id="UP001366166"/>
    </source>
</evidence>
<accession>A0AAU9EVI9</accession>
<name>A0AAU9EVI9_9BACT</name>
<feature type="domain" description="Prenylated flavin chaperone LpdD-like" evidence="1">
    <location>
        <begin position="14"/>
        <end position="127"/>
    </location>
</feature>
<dbReference type="Proteomes" id="UP001366166">
    <property type="component" value="Chromosome"/>
</dbReference>
<dbReference type="AlphaFoldDB" id="A0AAU9EVI9"/>